<evidence type="ECO:0008006" key="4">
    <source>
        <dbReference type="Google" id="ProtNLM"/>
    </source>
</evidence>
<name>A0AA36MLS6_9DINO</name>
<feature type="region of interest" description="Disordered" evidence="1">
    <location>
        <begin position="172"/>
        <end position="201"/>
    </location>
</feature>
<dbReference type="EMBL" id="CAUJNA010000412">
    <property type="protein sequence ID" value="CAJ1376666.1"/>
    <property type="molecule type" value="Genomic_DNA"/>
</dbReference>
<dbReference type="AlphaFoldDB" id="A0AA36MLS6"/>
<evidence type="ECO:0000256" key="1">
    <source>
        <dbReference type="SAM" id="MobiDB-lite"/>
    </source>
</evidence>
<dbReference type="Proteomes" id="UP001178507">
    <property type="component" value="Unassembled WGS sequence"/>
</dbReference>
<dbReference type="InterPro" id="IPR009072">
    <property type="entry name" value="Histone-fold"/>
</dbReference>
<gene>
    <name evidence="2" type="ORF">EVOR1521_LOCUS5672</name>
</gene>
<organism evidence="2 3">
    <name type="scientific">Effrenium voratum</name>
    <dbReference type="NCBI Taxonomy" id="2562239"/>
    <lineage>
        <taxon>Eukaryota</taxon>
        <taxon>Sar</taxon>
        <taxon>Alveolata</taxon>
        <taxon>Dinophyceae</taxon>
        <taxon>Suessiales</taxon>
        <taxon>Symbiodiniaceae</taxon>
        <taxon>Effrenium</taxon>
    </lineage>
</organism>
<feature type="compositionally biased region" description="Polar residues" evidence="1">
    <location>
        <begin position="186"/>
        <end position="195"/>
    </location>
</feature>
<evidence type="ECO:0000313" key="3">
    <source>
        <dbReference type="Proteomes" id="UP001178507"/>
    </source>
</evidence>
<proteinExistence type="predicted"/>
<reference evidence="2" key="1">
    <citation type="submission" date="2023-08" db="EMBL/GenBank/DDBJ databases">
        <authorList>
            <person name="Chen Y."/>
            <person name="Shah S."/>
            <person name="Dougan E. K."/>
            <person name="Thang M."/>
            <person name="Chan C."/>
        </authorList>
    </citation>
    <scope>NUCLEOTIDE SEQUENCE</scope>
</reference>
<dbReference type="Gene3D" id="1.10.20.10">
    <property type="entry name" value="Histone, subunit A"/>
    <property type="match status" value="1"/>
</dbReference>
<dbReference type="GO" id="GO:0046982">
    <property type="term" value="F:protein heterodimerization activity"/>
    <property type="evidence" value="ECO:0007669"/>
    <property type="project" value="InterPro"/>
</dbReference>
<keyword evidence="3" id="KW-1185">Reference proteome</keyword>
<sequence>MEMTRADEASNALRAAVMRICGCLGQQNGFNFAEAAALDGLVAATALYLQDVGCRSRLCAELAARSQVELSDIKAAVSASVGVDMDELEEAGTTPLIWDFQQVHDEEVGVGLGGGTEISSPFAAPEAPSAGSVPEWTTTAQQENLRSGHLSFNWLRRHAQPQQNMLEELAVKAEKKESRAGDIDIEQNNDTQSDISELFDE</sequence>
<protein>
    <recommendedName>
        <fullName evidence="4">Bromodomain associated domain-containing protein</fullName>
    </recommendedName>
</protein>
<accession>A0AA36MLS6</accession>
<comment type="caution">
    <text evidence="2">The sequence shown here is derived from an EMBL/GenBank/DDBJ whole genome shotgun (WGS) entry which is preliminary data.</text>
</comment>
<feature type="compositionally biased region" description="Basic and acidic residues" evidence="1">
    <location>
        <begin position="172"/>
        <end position="182"/>
    </location>
</feature>
<evidence type="ECO:0000313" key="2">
    <source>
        <dbReference type="EMBL" id="CAJ1376666.1"/>
    </source>
</evidence>